<dbReference type="AlphaFoldDB" id="A0A0H3FT16"/>
<dbReference type="SUPFAM" id="SSF51206">
    <property type="entry name" value="cAMP-binding domain-like"/>
    <property type="match status" value="1"/>
</dbReference>
<dbReference type="Pfam" id="PF15977">
    <property type="entry name" value="HTH_46"/>
    <property type="match status" value="1"/>
</dbReference>
<name>A0A0H3FT16_KLEAK</name>
<dbReference type="InterPro" id="IPR014710">
    <property type="entry name" value="RmlC-like_jellyroll"/>
</dbReference>
<dbReference type="Gene3D" id="2.60.120.10">
    <property type="entry name" value="Jelly Rolls"/>
    <property type="match status" value="1"/>
</dbReference>
<organism evidence="2 3">
    <name type="scientific">Klebsiella aerogenes (strain ATCC 13048 / DSM 30053 / CCUG 1429 / JCM 1235 / KCTC 2190 / NBRC 13534 / NCIMB 10102 / NCTC 10006 / CDC 819-56)</name>
    <name type="common">Enterobacter aerogenes</name>
    <dbReference type="NCBI Taxonomy" id="1028307"/>
    <lineage>
        <taxon>Bacteria</taxon>
        <taxon>Pseudomonadati</taxon>
        <taxon>Pseudomonadota</taxon>
        <taxon>Gammaproteobacteria</taxon>
        <taxon>Enterobacterales</taxon>
        <taxon>Enterobacteriaceae</taxon>
        <taxon>Klebsiella/Raoultella group</taxon>
        <taxon>Klebsiella</taxon>
    </lineage>
</organism>
<dbReference type="HOGENOM" id="CLU_1292977_0_0_6"/>
<reference evidence="2 3" key="1">
    <citation type="journal article" date="2012" name="J. Bacteriol.">
        <title>Complete genome sequence of Enterobacter aerogenes KCTC 2190.</title>
        <authorList>
            <person name="Shin S.H."/>
            <person name="Kim S."/>
            <person name="Kim J.Y."/>
            <person name="Lee S."/>
            <person name="Um Y."/>
            <person name="Oh M.K."/>
            <person name="Kim Y.R."/>
            <person name="Lee J."/>
            <person name="Yang K.S."/>
        </authorList>
    </citation>
    <scope>NUCLEOTIDE SEQUENCE [LARGE SCALE GENOMIC DNA]</scope>
    <source>
        <strain evidence="2 3">KCTC 2190</strain>
    </source>
</reference>
<evidence type="ECO:0000259" key="1">
    <source>
        <dbReference type="Pfam" id="PF15977"/>
    </source>
</evidence>
<dbReference type="KEGG" id="eae:EAE_13305"/>
<evidence type="ECO:0000313" key="2">
    <source>
        <dbReference type="EMBL" id="AEG97575.1"/>
    </source>
</evidence>
<sequence>MDTGKLNSSFGRIHACYQKLQLNAHLPHVIACSENVECATGERFQPQDGFIYFLLSGQITLAVNDPDNLLGIVIEHMPLGLLEHYCPAVELLYQCLDRCRFARISVEDFERLFFYSSPEYMKELTTILAYMGIFALDAHNERGNLSGFQTIKSMLSRYLYRNEIDCGKRESLSAFIIKRTNLSRSYVYQVLAALKEGGYITVKKGQLISIDRKIPDKF</sequence>
<dbReference type="eggNOG" id="COG1959">
    <property type="taxonomic scope" value="Bacteria"/>
</dbReference>
<proteinExistence type="predicted"/>
<dbReference type="OrthoDB" id="6625231at2"/>
<dbReference type="PATRIC" id="fig|1028307.3.peg.2656"/>
<gene>
    <name evidence="2" type="ordered locus">EAE_13305</name>
</gene>
<dbReference type="Proteomes" id="UP000008881">
    <property type="component" value="Chromosome"/>
</dbReference>
<dbReference type="EMBL" id="CP002824">
    <property type="protein sequence ID" value="AEG97575.1"/>
    <property type="molecule type" value="Genomic_DNA"/>
</dbReference>
<accession>A0A0H3FT16</accession>
<dbReference type="InterPro" id="IPR018490">
    <property type="entry name" value="cNMP-bd_dom_sf"/>
</dbReference>
<protein>
    <recommendedName>
        <fullName evidence="1">IprA winged helix-turn-helix domain-containing protein</fullName>
    </recommendedName>
</protein>
<feature type="domain" description="IprA winged helix-turn-helix" evidence="1">
    <location>
        <begin position="169"/>
        <end position="215"/>
    </location>
</feature>
<keyword evidence="3" id="KW-1185">Reference proteome</keyword>
<dbReference type="InterPro" id="IPR041687">
    <property type="entry name" value="HTH_46"/>
</dbReference>
<evidence type="ECO:0000313" key="3">
    <source>
        <dbReference type="Proteomes" id="UP000008881"/>
    </source>
</evidence>